<feature type="compositionally biased region" description="Basic and acidic residues" evidence="1">
    <location>
        <begin position="347"/>
        <end position="360"/>
    </location>
</feature>
<dbReference type="GeneID" id="18909029"/>
<feature type="region of interest" description="Disordered" evidence="1">
    <location>
        <begin position="706"/>
        <end position="782"/>
    </location>
</feature>
<feature type="compositionally biased region" description="Polar residues" evidence="1">
    <location>
        <begin position="373"/>
        <end position="382"/>
    </location>
</feature>
<evidence type="ECO:0000313" key="3">
    <source>
        <dbReference type="Proteomes" id="UP000008370"/>
    </source>
</evidence>
<dbReference type="STRING" id="650164.K5WAB4"/>
<feature type="compositionally biased region" description="Low complexity" evidence="1">
    <location>
        <begin position="104"/>
        <end position="122"/>
    </location>
</feature>
<feature type="compositionally biased region" description="Pro residues" evidence="1">
    <location>
        <begin position="847"/>
        <end position="857"/>
    </location>
</feature>
<keyword evidence="3" id="KW-1185">Reference proteome</keyword>
<feature type="region of interest" description="Disordered" evidence="1">
    <location>
        <begin position="1331"/>
        <end position="1358"/>
    </location>
</feature>
<feature type="compositionally biased region" description="Basic and acidic residues" evidence="1">
    <location>
        <begin position="490"/>
        <end position="502"/>
    </location>
</feature>
<dbReference type="KEGG" id="pco:PHACADRAFT_155971"/>
<feature type="region of interest" description="Disordered" evidence="1">
    <location>
        <begin position="315"/>
        <end position="661"/>
    </location>
</feature>
<evidence type="ECO:0000313" key="2">
    <source>
        <dbReference type="EMBL" id="EKM60853.1"/>
    </source>
</evidence>
<feature type="compositionally biased region" description="Low complexity" evidence="1">
    <location>
        <begin position="1170"/>
        <end position="1193"/>
    </location>
</feature>
<dbReference type="RefSeq" id="XP_007390296.1">
    <property type="nucleotide sequence ID" value="XM_007390234.1"/>
</dbReference>
<name>K5WAB4_PHACS</name>
<feature type="compositionally biased region" description="Basic and acidic residues" evidence="1">
    <location>
        <begin position="509"/>
        <end position="518"/>
    </location>
</feature>
<feature type="compositionally biased region" description="Low complexity" evidence="1">
    <location>
        <begin position="383"/>
        <end position="394"/>
    </location>
</feature>
<feature type="compositionally biased region" description="Low complexity" evidence="1">
    <location>
        <begin position="148"/>
        <end position="190"/>
    </location>
</feature>
<feature type="compositionally biased region" description="Polar residues" evidence="1">
    <location>
        <begin position="572"/>
        <end position="596"/>
    </location>
</feature>
<gene>
    <name evidence="2" type="ORF">PHACADRAFT_155971</name>
</gene>
<feature type="region of interest" description="Disordered" evidence="1">
    <location>
        <begin position="1"/>
        <end position="82"/>
    </location>
</feature>
<feature type="compositionally biased region" description="Polar residues" evidence="1">
    <location>
        <begin position="126"/>
        <end position="135"/>
    </location>
</feature>
<feature type="region of interest" description="Disordered" evidence="1">
    <location>
        <begin position="1116"/>
        <end position="1193"/>
    </location>
</feature>
<proteinExistence type="predicted"/>
<dbReference type="EMBL" id="JH930468">
    <property type="protein sequence ID" value="EKM60853.1"/>
    <property type="molecule type" value="Genomic_DNA"/>
</dbReference>
<feature type="compositionally biased region" description="Basic and acidic residues" evidence="1">
    <location>
        <begin position="625"/>
        <end position="661"/>
    </location>
</feature>
<feature type="region of interest" description="Disordered" evidence="1">
    <location>
        <begin position="103"/>
        <end position="236"/>
    </location>
</feature>
<dbReference type="HOGENOM" id="CLU_003718_0_0_1"/>
<feature type="compositionally biased region" description="Pro residues" evidence="1">
    <location>
        <begin position="768"/>
        <end position="779"/>
    </location>
</feature>
<feature type="compositionally biased region" description="Low complexity" evidence="1">
    <location>
        <begin position="597"/>
        <end position="616"/>
    </location>
</feature>
<reference evidence="2 3" key="1">
    <citation type="journal article" date="2012" name="BMC Genomics">
        <title>Comparative genomics of the white-rot fungi, Phanerochaete carnosa and P. chrysosporium, to elucidate the genetic basis of the distinct wood types they colonize.</title>
        <authorList>
            <person name="Suzuki H."/>
            <person name="MacDonald J."/>
            <person name="Syed K."/>
            <person name="Salamov A."/>
            <person name="Hori C."/>
            <person name="Aerts A."/>
            <person name="Henrissat B."/>
            <person name="Wiebenga A."/>
            <person name="vanKuyk P.A."/>
            <person name="Barry K."/>
            <person name="Lindquist E."/>
            <person name="LaButti K."/>
            <person name="Lapidus A."/>
            <person name="Lucas S."/>
            <person name="Coutinho P."/>
            <person name="Gong Y."/>
            <person name="Samejima M."/>
            <person name="Mahadevan R."/>
            <person name="Abou-Zaid M."/>
            <person name="de Vries R.P."/>
            <person name="Igarashi K."/>
            <person name="Yadav J.S."/>
            <person name="Grigoriev I.V."/>
            <person name="Master E.R."/>
        </authorList>
    </citation>
    <scope>NUCLEOTIDE SEQUENCE [LARGE SCALE GENOMIC DNA]</scope>
    <source>
        <strain evidence="2 3">HHB-10118-sp</strain>
    </source>
</reference>
<dbReference type="Proteomes" id="UP000008370">
    <property type="component" value="Unassembled WGS sequence"/>
</dbReference>
<organism evidence="2 3">
    <name type="scientific">Phanerochaete carnosa (strain HHB-10118-sp)</name>
    <name type="common">White-rot fungus</name>
    <name type="synonym">Peniophora carnosa</name>
    <dbReference type="NCBI Taxonomy" id="650164"/>
    <lineage>
        <taxon>Eukaryota</taxon>
        <taxon>Fungi</taxon>
        <taxon>Dikarya</taxon>
        <taxon>Basidiomycota</taxon>
        <taxon>Agaricomycotina</taxon>
        <taxon>Agaricomycetes</taxon>
        <taxon>Polyporales</taxon>
        <taxon>Phanerochaetaceae</taxon>
        <taxon>Phanerochaete</taxon>
    </lineage>
</organism>
<dbReference type="InParanoid" id="K5WAB4"/>
<feature type="region of interest" description="Disordered" evidence="1">
    <location>
        <begin position="964"/>
        <end position="1013"/>
    </location>
</feature>
<feature type="compositionally biased region" description="Basic and acidic residues" evidence="1">
    <location>
        <begin position="859"/>
        <end position="880"/>
    </location>
</feature>
<sequence>MAETEVQDTAEHLKEVEDANAAQGVVNDGGSASKAADARQATAVASKPSSRGSTPALPSPGSGLVPLRGSSGTTSAPILSMPHPKRFTHVDINKRFLEKNSQLASTSHAPATSSAIKTASSIQKPALQTTPSHSKLVTAKLTADTPRSSTTGPGWSRPSSTSSSIAATPAVSSSAKPTPATTPATGHGAPLPVPTGKVIQPQPRTADSPAVLRKDGTNKPAWRSTPTTVVSAPRPDSVQNEFPTAAEVAQVQSTKLVEKKQIAEVAAAQKQVLAAEADAFRGVHLGPNVHHWDEDEGDDNNFLDEVIEFDDGRQYTIPQAKSPPPEEIQKASGLSEKQPESHNLPVSKEERFADDFDRSWPRSRNGFAHERNNQPLLSPSATSSQSLHSPQESSRQLFNERSNRLEPYSSYASSRLPGPPRDSYFGRRGSRSDAGPPPEFRGGRDAPPHSGIQLLQKPHNGHTGPPVDEAPMRSRIFGDGPGSHGPPDGSRFRDRDFAKRDGTFSGRPDYNRSRDFHHAPGMPPPIGMPDRPRRSSNMGPPPPSLGQEVRDGRQLPPHLSGAHPPADMWRTPSASGRSRRLSTASSISHGPSASATSPQASHASAVAVSPVVPEASLQPPIMDLEEARKQAMHSAAERARLRRQQEEEEREKERERARKKAAEIEAKLKAAEEEKKVEQSKAVEAQAVAIIEDAVRSVVLEQSSEAHLSKPLEMSPLVPPAQPRTLFGRPPSSKGSLRPGSERRLSMVTPLSPAAEAETWRKPVQSPVVPPSQPPPPASLPLFEQIDSFSVDVGGGDVEVVDFNEHGKLIGVEFPEVSEAQPEAAALLPSHKPTRPSAADFFYDTEPSPPKVAPLPPSKADEGPWRRKVSPVREHLTTQLERSPERLTLDISPTLYHANPTAPYHRPGHLHLEERDRQPREHGQYHPVQHHAALKSPSTPSYREAPMSALNDTMARIKGALDGMHKPAPNHKWLPPALRLRSSPSEQSPQHGPDEGFPHETFDVTGYEPPSSPKPAWNHYAVKLPQISSIREPIHFRRLRAFDSRQYIRLDILSLIPPREGGKRAFNMNELLFPRPSFVKGRPEYRISLPKPSRARVTENGLIVNLPTPICPPKSAESGAFGRRGEADGVSTWRRTGPLPLKGKETNETVHVNGLDTVSRSPPPEPSHTPAEVSASSPTVSVPPTKAKAPAKVPNGSGVAFYRDSRIETANSSPSAAVKFIVSSELEDELSAADRSRMELAVMATPAPQSAESTALVAYSERNVEVTATKTSKISSPWAPARDLTKEPSSSDAIQEQVKAIWSSKSNKTESPSQNLLDDLANDLAAVSFTAPETKLNEPSTQAPPIVNAPSRMSSQDVARAFQQVPNSSANQSSSAKASTLPPGPAAYNAFRDASVPWLSTIDDEFAKPDTLPACHGHQPCTAIYACVVASLSTSNVGSNATAAEWPAWDDAPRRLSVWPAAHALPATWRHADVRPTSAWYTG</sequence>
<feature type="region of interest" description="Disordered" evidence="1">
    <location>
        <begin position="918"/>
        <end position="945"/>
    </location>
</feature>
<protein>
    <submittedName>
        <fullName evidence="2">Uncharacterized protein</fullName>
    </submittedName>
</protein>
<feature type="region of interest" description="Disordered" evidence="1">
    <location>
        <begin position="846"/>
        <end position="880"/>
    </location>
</feature>
<accession>K5WAB4</accession>
<evidence type="ECO:0000256" key="1">
    <source>
        <dbReference type="SAM" id="MobiDB-lite"/>
    </source>
</evidence>
<feature type="compositionally biased region" description="Basic and acidic residues" evidence="1">
    <location>
        <begin position="992"/>
        <end position="1002"/>
    </location>
</feature>
<dbReference type="OrthoDB" id="2504896at2759"/>